<reference evidence="6 7" key="1">
    <citation type="submission" date="2020-01" db="EMBL/GenBank/DDBJ databases">
        <title>Identification and distribution of gene clusters putatively required for synthesis of sphingolipid metabolism inhibitors in phylogenetically diverse species of the filamentous fungus Fusarium.</title>
        <authorList>
            <person name="Kim H.-S."/>
            <person name="Busman M."/>
            <person name="Brown D.W."/>
            <person name="Divon H."/>
            <person name="Uhlig S."/>
            <person name="Proctor R.H."/>
        </authorList>
    </citation>
    <scope>NUCLEOTIDE SEQUENCE [LARGE SCALE GENOMIC DNA]</scope>
    <source>
        <strain evidence="6 7">NRRL 20459</strain>
    </source>
</reference>
<dbReference type="Pfam" id="PF01393">
    <property type="entry name" value="Chromo_shadow"/>
    <property type="match status" value="1"/>
</dbReference>
<name>A0A8H4LE69_9HYPO</name>
<feature type="compositionally biased region" description="Basic residues" evidence="4">
    <location>
        <begin position="9"/>
        <end position="25"/>
    </location>
</feature>
<evidence type="ECO:0000256" key="3">
    <source>
        <dbReference type="ARBA" id="ARBA00023242"/>
    </source>
</evidence>
<comment type="caution">
    <text evidence="6">The sequence shown here is derived from an EMBL/GenBank/DDBJ whole genome shotgun (WGS) entry which is preliminary data.</text>
</comment>
<dbReference type="Proteomes" id="UP000554235">
    <property type="component" value="Unassembled WGS sequence"/>
</dbReference>
<evidence type="ECO:0000256" key="1">
    <source>
        <dbReference type="ARBA" id="ARBA00004123"/>
    </source>
</evidence>
<comment type="subunit">
    <text evidence="2">Component of the NuA4 histone acetyltransferase complex.</text>
</comment>
<evidence type="ECO:0000259" key="5">
    <source>
        <dbReference type="Pfam" id="PF01393"/>
    </source>
</evidence>
<keyword evidence="7" id="KW-1185">Reference proteome</keyword>
<dbReference type="SUPFAM" id="SSF54160">
    <property type="entry name" value="Chromo domain-like"/>
    <property type="match status" value="1"/>
</dbReference>
<organism evidence="6 7">
    <name type="scientific">Fusarium albosuccineum</name>
    <dbReference type="NCBI Taxonomy" id="1237068"/>
    <lineage>
        <taxon>Eukaryota</taxon>
        <taxon>Fungi</taxon>
        <taxon>Dikarya</taxon>
        <taxon>Ascomycota</taxon>
        <taxon>Pezizomycotina</taxon>
        <taxon>Sordariomycetes</taxon>
        <taxon>Hypocreomycetidae</taxon>
        <taxon>Hypocreales</taxon>
        <taxon>Nectriaceae</taxon>
        <taxon>Fusarium</taxon>
        <taxon>Fusarium decemcellulare species complex</taxon>
    </lineage>
</organism>
<dbReference type="InterPro" id="IPR016197">
    <property type="entry name" value="Chromo-like_dom_sf"/>
</dbReference>
<feature type="region of interest" description="Disordered" evidence="4">
    <location>
        <begin position="1"/>
        <end position="63"/>
    </location>
</feature>
<accession>A0A8H4LE69</accession>
<dbReference type="EMBL" id="JAADYS010000777">
    <property type="protein sequence ID" value="KAF4467151.1"/>
    <property type="molecule type" value="Genomic_DNA"/>
</dbReference>
<sequence>MIEDYLDKCKKKRRRTRKPNVRRSNRNQTDSVKTDEVSRSKPRRSRDTALSPPSQLWTPPRGSWETEIDTIDCVEDAGNETFVFYVSWKGGQKTKHTDEILREKCPKKVRNLVLA</sequence>
<evidence type="ECO:0000256" key="2">
    <source>
        <dbReference type="ARBA" id="ARBA00011353"/>
    </source>
</evidence>
<feature type="domain" description="Chromo shadow" evidence="5">
    <location>
        <begin position="64"/>
        <end position="109"/>
    </location>
</feature>
<protein>
    <recommendedName>
        <fullName evidence="5">Chromo shadow domain-containing protein</fullName>
    </recommendedName>
</protein>
<keyword evidence="3" id="KW-0539">Nucleus</keyword>
<proteinExistence type="predicted"/>
<evidence type="ECO:0000313" key="6">
    <source>
        <dbReference type="EMBL" id="KAF4467151.1"/>
    </source>
</evidence>
<dbReference type="OrthoDB" id="433924at2759"/>
<dbReference type="AlphaFoldDB" id="A0A8H4LE69"/>
<dbReference type="GO" id="GO:0005634">
    <property type="term" value="C:nucleus"/>
    <property type="evidence" value="ECO:0007669"/>
    <property type="project" value="UniProtKB-SubCell"/>
</dbReference>
<evidence type="ECO:0000256" key="4">
    <source>
        <dbReference type="SAM" id="MobiDB-lite"/>
    </source>
</evidence>
<dbReference type="Gene3D" id="2.40.50.40">
    <property type="match status" value="1"/>
</dbReference>
<evidence type="ECO:0000313" key="7">
    <source>
        <dbReference type="Proteomes" id="UP000554235"/>
    </source>
</evidence>
<comment type="subcellular location">
    <subcellularLocation>
        <location evidence="1">Nucleus</location>
    </subcellularLocation>
</comment>
<dbReference type="InterPro" id="IPR008251">
    <property type="entry name" value="Chromo_shadow_dom"/>
</dbReference>
<gene>
    <name evidence="6" type="ORF">FALBO_5977</name>
</gene>